<dbReference type="SUPFAM" id="SSF53756">
    <property type="entry name" value="UDP-Glycosyltransferase/glycogen phosphorylase"/>
    <property type="match status" value="1"/>
</dbReference>
<reference evidence="1 2" key="1">
    <citation type="submission" date="2020-09" db="EMBL/GenBank/DDBJ databases">
        <title>Methylomonas albis sp. nov. and Methylomonas fluvii sp. nov.: Two cold-adapted methanotrophs from the River Elbe and an amended description of Methylovulum psychrotolerans strain Eb1.</title>
        <authorList>
            <person name="Bussmann I.K."/>
            <person name="Klings K.-W."/>
            <person name="Warnstedt J."/>
            <person name="Hoppert M."/>
            <person name="Saborowski A."/>
            <person name="Horn F."/>
            <person name="Liebner S."/>
        </authorList>
    </citation>
    <scope>NUCLEOTIDE SEQUENCE [LARGE SCALE GENOMIC DNA]</scope>
    <source>
        <strain evidence="1 2">EbB</strain>
    </source>
</reference>
<keyword evidence="2" id="KW-1185">Reference proteome</keyword>
<dbReference type="RefSeq" id="WP_192392698.1">
    <property type="nucleotide sequence ID" value="NZ_JACXST010000001.1"/>
</dbReference>
<dbReference type="PANTHER" id="PTHR45947:SF3">
    <property type="entry name" value="SULFOQUINOVOSYL TRANSFERASE SQD2"/>
    <property type="match status" value="1"/>
</dbReference>
<evidence type="ECO:0000313" key="2">
    <source>
        <dbReference type="Proteomes" id="UP000641152"/>
    </source>
</evidence>
<dbReference type="PANTHER" id="PTHR45947">
    <property type="entry name" value="SULFOQUINOVOSYL TRANSFERASE SQD2"/>
    <property type="match status" value="1"/>
</dbReference>
<gene>
    <name evidence="1" type="ORF">EBB_04740</name>
</gene>
<dbReference type="Proteomes" id="UP000641152">
    <property type="component" value="Unassembled WGS sequence"/>
</dbReference>
<proteinExistence type="predicted"/>
<sequence length="361" mass="40738">MKELLEEHGHELRVVSGSPPIKEMSKGDNVITSNNYCIVEKSIWLFSGKLHILRNFCSHILWADFIITEQANKHLHNYVLIMLRLIGVKYFGYWGHGRNRQGRSNSIKERVKKALSLRCDWWFAYTGGVGEYMKSLGFPSSKITVLNNSVDTSEFKGVLDSIGIDEISSFKKDLEIDSKARIGLYCGAIYAEKKIGFLLNAAIQVHHDNPDFILLIVGDGAERYLVEDFAKQHSFVRYLGPLFGASKALAFKSSEVFLCPGLVGLAILDAFASALPIFTTDIPYHSPEIEYLQNYYNGIMVEAREDCYAQTVIRALMDLENLEKLKHNAYLSSNLFSIDKMAHNFVNGIIGYIVSREISEG</sequence>
<dbReference type="InterPro" id="IPR050194">
    <property type="entry name" value="Glycosyltransferase_grp1"/>
</dbReference>
<dbReference type="Gene3D" id="3.40.50.2000">
    <property type="entry name" value="Glycogen Phosphorylase B"/>
    <property type="match status" value="2"/>
</dbReference>
<dbReference type="EMBL" id="JACXST010000001">
    <property type="protein sequence ID" value="MBD9359868.1"/>
    <property type="molecule type" value="Genomic_DNA"/>
</dbReference>
<name>A0ABR9D9T1_9GAMM</name>
<organism evidence="1 2">
    <name type="scientific">Methylomonas fluvii</name>
    <dbReference type="NCBI Taxonomy" id="1854564"/>
    <lineage>
        <taxon>Bacteria</taxon>
        <taxon>Pseudomonadati</taxon>
        <taxon>Pseudomonadota</taxon>
        <taxon>Gammaproteobacteria</taxon>
        <taxon>Methylococcales</taxon>
        <taxon>Methylococcaceae</taxon>
        <taxon>Methylomonas</taxon>
    </lineage>
</organism>
<accession>A0ABR9D9T1</accession>
<protein>
    <submittedName>
        <fullName evidence="1">Glycosyltransferase family 4 protein</fullName>
    </submittedName>
</protein>
<dbReference type="CDD" id="cd03801">
    <property type="entry name" value="GT4_PimA-like"/>
    <property type="match status" value="1"/>
</dbReference>
<comment type="caution">
    <text evidence="1">The sequence shown here is derived from an EMBL/GenBank/DDBJ whole genome shotgun (WGS) entry which is preliminary data.</text>
</comment>
<evidence type="ECO:0000313" key="1">
    <source>
        <dbReference type="EMBL" id="MBD9359868.1"/>
    </source>
</evidence>
<dbReference type="Pfam" id="PF13692">
    <property type="entry name" value="Glyco_trans_1_4"/>
    <property type="match status" value="1"/>
</dbReference>